<feature type="binding site" evidence="11">
    <location>
        <position position="171"/>
    </location>
    <ligand>
        <name>S-adenosyl-L-methionine</name>
        <dbReference type="ChEBI" id="CHEBI:59789"/>
    </ligand>
</feature>
<dbReference type="GO" id="GO:0000049">
    <property type="term" value="F:tRNA binding"/>
    <property type="evidence" value="ECO:0007669"/>
    <property type="project" value="UniProtKB-UniRule"/>
</dbReference>
<dbReference type="SUPFAM" id="SSF53335">
    <property type="entry name" value="S-adenosyl-L-methionine-dependent methyltransferases"/>
    <property type="match status" value="1"/>
</dbReference>
<dbReference type="GeneID" id="111243980"/>
<evidence type="ECO:0000313" key="13">
    <source>
        <dbReference type="EnsemblMetazoa" id="XP_022646197"/>
    </source>
</evidence>
<dbReference type="InterPro" id="IPR029063">
    <property type="entry name" value="SAM-dependent_MTases_sf"/>
</dbReference>
<dbReference type="OrthoDB" id="47276at2759"/>
<comment type="subcellular location">
    <subcellularLocation>
        <location evidence="2 11">Nucleus</location>
    </subcellularLocation>
</comment>
<feature type="binding site" evidence="11">
    <location>
        <position position="95"/>
    </location>
    <ligand>
        <name>S-adenosyl-L-methionine</name>
        <dbReference type="ChEBI" id="CHEBI:59789"/>
    </ligand>
</feature>
<evidence type="ECO:0000256" key="12">
    <source>
        <dbReference type="SAM" id="MobiDB-lite"/>
    </source>
</evidence>
<dbReference type="KEGG" id="vde:111243980"/>
<keyword evidence="9 11" id="KW-0539">Nucleus</keyword>
<keyword evidence="5 11" id="KW-0808">Transferase</keyword>
<comment type="catalytic activity">
    <reaction evidence="1 11">
        <text>guanosine(46) in tRNA + S-adenosyl-L-methionine = N(7)-methylguanosine(46) in tRNA + S-adenosyl-L-homocysteine</text>
        <dbReference type="Rhea" id="RHEA:42708"/>
        <dbReference type="Rhea" id="RHEA-COMP:10188"/>
        <dbReference type="Rhea" id="RHEA-COMP:10189"/>
        <dbReference type="ChEBI" id="CHEBI:57856"/>
        <dbReference type="ChEBI" id="CHEBI:59789"/>
        <dbReference type="ChEBI" id="CHEBI:74269"/>
        <dbReference type="ChEBI" id="CHEBI:74480"/>
        <dbReference type="EC" id="2.1.1.33"/>
    </reaction>
</comment>
<dbReference type="InterPro" id="IPR003358">
    <property type="entry name" value="tRNA_(Gua-N-7)_MeTrfase_Trmb"/>
</dbReference>
<evidence type="ECO:0000256" key="5">
    <source>
        <dbReference type="ARBA" id="ARBA00022679"/>
    </source>
</evidence>
<feature type="binding site" evidence="11">
    <location>
        <begin position="151"/>
        <end position="152"/>
    </location>
    <ligand>
        <name>S-adenosyl-L-methionine</name>
        <dbReference type="ChEBI" id="CHEBI:59789"/>
    </ligand>
</feature>
<comment type="function">
    <text evidence="11">Catalyzes the formation of N(7)-methylguanine at position 46 (m7G46) in tRNA.</text>
</comment>
<evidence type="ECO:0000256" key="6">
    <source>
        <dbReference type="ARBA" id="ARBA00022691"/>
    </source>
</evidence>
<evidence type="ECO:0000256" key="9">
    <source>
        <dbReference type="ARBA" id="ARBA00023242"/>
    </source>
</evidence>
<evidence type="ECO:0000256" key="7">
    <source>
        <dbReference type="ARBA" id="ARBA00022694"/>
    </source>
</evidence>
<comment type="similarity">
    <text evidence="11">Belongs to the class I-like SAM-binding methyltransferase superfamily. TrmB family.</text>
</comment>
<protein>
    <recommendedName>
        <fullName evidence="11">tRNA (guanine-N(7)-)-methyltransferase</fullName>
        <ecNumber evidence="11">2.1.1.33</ecNumber>
    </recommendedName>
    <alternativeName>
        <fullName evidence="11">tRNA (guanine(46)-N(7))-methyltransferase</fullName>
    </alternativeName>
    <alternativeName>
        <fullName evidence="11">tRNA(m7G46)-methyltransferase</fullName>
    </alternativeName>
</protein>
<dbReference type="UniPathway" id="UPA00989"/>
<keyword evidence="3 11" id="KW-0820">tRNA-binding</keyword>
<feature type="binding site" evidence="11">
    <location>
        <begin position="249"/>
        <end position="251"/>
    </location>
    <ligand>
        <name>S-adenosyl-L-methionine</name>
        <dbReference type="ChEBI" id="CHEBI:59789"/>
    </ligand>
</feature>
<feature type="binding site" evidence="11">
    <location>
        <begin position="118"/>
        <end position="119"/>
    </location>
    <ligand>
        <name>S-adenosyl-L-methionine</name>
        <dbReference type="ChEBI" id="CHEBI:59789"/>
    </ligand>
</feature>
<dbReference type="GO" id="GO:0106143">
    <property type="term" value="C:tRNA (m7G46) methyltransferase complex"/>
    <property type="evidence" value="ECO:0007669"/>
    <property type="project" value="UniProtKB-ARBA"/>
</dbReference>
<dbReference type="Gene3D" id="3.40.50.150">
    <property type="entry name" value="Vaccinia Virus protein VP39"/>
    <property type="match status" value="1"/>
</dbReference>
<dbReference type="GO" id="GO:0008176">
    <property type="term" value="F:tRNA (guanine(46)-N7)-methyltransferase activity"/>
    <property type="evidence" value="ECO:0007669"/>
    <property type="project" value="UniProtKB-UniRule"/>
</dbReference>
<evidence type="ECO:0000256" key="2">
    <source>
        <dbReference type="ARBA" id="ARBA00004123"/>
    </source>
</evidence>
<feature type="region of interest" description="Disordered" evidence="12">
    <location>
        <begin position="1"/>
        <end position="33"/>
    </location>
</feature>
<keyword evidence="14" id="KW-1185">Reference proteome</keyword>
<keyword evidence="4 11" id="KW-0489">Methyltransferase</keyword>
<name>A0A7M7M3Q5_VARDE</name>
<dbReference type="OMA" id="LPNYFAK"/>
<evidence type="ECO:0000256" key="1">
    <source>
        <dbReference type="ARBA" id="ARBA00000142"/>
    </source>
</evidence>
<dbReference type="RefSeq" id="XP_022646197.1">
    <property type="nucleotide sequence ID" value="XM_022790462.1"/>
</dbReference>
<dbReference type="FunCoup" id="A0A7M7M3Q5">
    <property type="interactions" value="911"/>
</dbReference>
<sequence length="295" mass="34606">MEIAVGAEDGNIEHQSQADDEKKTKKSDNETTMDIDDKDVVHLPQKRFYRQRAHSNPIADHCFNNPCTPVDMDWTKYYDGCFAPEKSKVEFVDIGCGYGGLLVELSRMFPDKFMVGLEIRVKVSDYVMDRIKALRKMYPGCYGNICCLRTNAMKYLPNYFRKGQLQKMFFLFPDPHFKRTKHKWRIISQQLLAEYAYVLAVDGRLYTITDVLDLHEWMVTHTSEHPLFERMHNDELKEDPIVEKLYESTEEGKKVTRNAGKKYLAVFRRIRSNLQDPFAHYRTGSVHKHHSDILH</sequence>
<dbReference type="PANTHER" id="PTHR23417:SF16">
    <property type="entry name" value="TRNA (GUANINE-N(7)-)-METHYLTRANSFERASE"/>
    <property type="match status" value="1"/>
</dbReference>
<evidence type="ECO:0000256" key="11">
    <source>
        <dbReference type="HAMAP-Rule" id="MF_03055"/>
    </source>
</evidence>
<evidence type="ECO:0000313" key="14">
    <source>
        <dbReference type="Proteomes" id="UP000594260"/>
    </source>
</evidence>
<evidence type="ECO:0000256" key="4">
    <source>
        <dbReference type="ARBA" id="ARBA00022603"/>
    </source>
</evidence>
<evidence type="ECO:0000256" key="8">
    <source>
        <dbReference type="ARBA" id="ARBA00022884"/>
    </source>
</evidence>
<proteinExistence type="inferred from homology"/>
<dbReference type="Pfam" id="PF02390">
    <property type="entry name" value="Methyltransf_4"/>
    <property type="match status" value="1"/>
</dbReference>
<evidence type="ECO:0000256" key="3">
    <source>
        <dbReference type="ARBA" id="ARBA00022555"/>
    </source>
</evidence>
<feature type="active site" evidence="11">
    <location>
        <position position="174"/>
    </location>
</feature>
<dbReference type="GO" id="GO:0005634">
    <property type="term" value="C:nucleus"/>
    <property type="evidence" value="ECO:0007669"/>
    <property type="project" value="UniProtKB-SubCell"/>
</dbReference>
<dbReference type="FunFam" id="3.40.50.150:FF:000060">
    <property type="entry name" value="tRNA (guanine-N(7)-)-methyltransferase"/>
    <property type="match status" value="1"/>
</dbReference>
<dbReference type="NCBIfam" id="TIGR00091">
    <property type="entry name" value="tRNA (guanosine(46)-N7)-methyltransferase TrmB"/>
    <property type="match status" value="1"/>
</dbReference>
<dbReference type="InterPro" id="IPR025763">
    <property type="entry name" value="Trm8_euk"/>
</dbReference>
<keyword evidence="6 11" id="KW-0949">S-adenosyl-L-methionine</keyword>
<dbReference type="InParanoid" id="A0A7M7M3Q5"/>
<dbReference type="PANTHER" id="PTHR23417">
    <property type="entry name" value="3-DEOXY-D-MANNO-OCTULOSONIC-ACID TRANSFERASE/TRNA GUANINE-N 7 - -METHYLTRANSFERASE"/>
    <property type="match status" value="1"/>
</dbReference>
<keyword evidence="8 11" id="KW-0694">RNA-binding</keyword>
<dbReference type="EC" id="2.1.1.33" evidence="11"/>
<keyword evidence="7 11" id="KW-0819">tRNA processing</keyword>
<accession>A0A7M7M3Q5</accession>
<dbReference type="EnsemblMetazoa" id="XM_022790462">
    <property type="protein sequence ID" value="XP_022646197"/>
    <property type="gene ID" value="LOC111243980"/>
</dbReference>
<dbReference type="HAMAP" id="MF_03055">
    <property type="entry name" value="tRNA_methyltr_TrmB_euk"/>
    <property type="match status" value="1"/>
</dbReference>
<comment type="pathway">
    <text evidence="10 11">tRNA modification; N(7)-methylguanine-tRNA biosynthesis.</text>
</comment>
<dbReference type="Proteomes" id="UP000594260">
    <property type="component" value="Unplaced"/>
</dbReference>
<evidence type="ECO:0000256" key="10">
    <source>
        <dbReference type="ARBA" id="ARBA00060552"/>
    </source>
</evidence>
<reference evidence="13" key="1">
    <citation type="submission" date="2021-01" db="UniProtKB">
        <authorList>
            <consortium name="EnsemblMetazoa"/>
        </authorList>
    </citation>
    <scope>IDENTIFICATION</scope>
</reference>
<feature type="compositionally biased region" description="Basic and acidic residues" evidence="12">
    <location>
        <begin position="16"/>
        <end position="29"/>
    </location>
</feature>
<dbReference type="AlphaFoldDB" id="A0A7M7M3Q5"/>
<dbReference type="PROSITE" id="PS51625">
    <property type="entry name" value="SAM_MT_TRMB"/>
    <property type="match status" value="1"/>
</dbReference>
<organism evidence="13 14">
    <name type="scientific">Varroa destructor</name>
    <name type="common">Honeybee mite</name>
    <dbReference type="NCBI Taxonomy" id="109461"/>
    <lineage>
        <taxon>Eukaryota</taxon>
        <taxon>Metazoa</taxon>
        <taxon>Ecdysozoa</taxon>
        <taxon>Arthropoda</taxon>
        <taxon>Chelicerata</taxon>
        <taxon>Arachnida</taxon>
        <taxon>Acari</taxon>
        <taxon>Parasitiformes</taxon>
        <taxon>Mesostigmata</taxon>
        <taxon>Gamasina</taxon>
        <taxon>Dermanyssoidea</taxon>
        <taxon>Varroidae</taxon>
        <taxon>Varroa</taxon>
    </lineage>
</organism>